<feature type="transmembrane region" description="Helical" evidence="6">
    <location>
        <begin position="117"/>
        <end position="138"/>
    </location>
</feature>
<dbReference type="GO" id="GO:1902600">
    <property type="term" value="P:proton transmembrane transport"/>
    <property type="evidence" value="ECO:0007669"/>
    <property type="project" value="InterPro"/>
</dbReference>
<dbReference type="PANTHER" id="PTHR31102:SF22">
    <property type="entry name" value="SODIUM_HYDROGEN EXCHANGER 9B2-LIKE"/>
    <property type="match status" value="1"/>
</dbReference>
<keyword evidence="3 6" id="KW-0812">Transmembrane</keyword>
<evidence type="ECO:0000256" key="5">
    <source>
        <dbReference type="ARBA" id="ARBA00023136"/>
    </source>
</evidence>
<dbReference type="GO" id="GO:0015297">
    <property type="term" value="F:antiporter activity"/>
    <property type="evidence" value="ECO:0007669"/>
    <property type="project" value="InterPro"/>
</dbReference>
<evidence type="ECO:0000313" key="8">
    <source>
        <dbReference type="Ensembl" id="ENSOTSP00005140620.1"/>
    </source>
</evidence>
<evidence type="ECO:0000256" key="6">
    <source>
        <dbReference type="SAM" id="Phobius"/>
    </source>
</evidence>
<evidence type="ECO:0000256" key="4">
    <source>
        <dbReference type="ARBA" id="ARBA00022989"/>
    </source>
</evidence>
<feature type="transmembrane region" description="Helical" evidence="6">
    <location>
        <begin position="218"/>
        <end position="235"/>
    </location>
</feature>
<dbReference type="PANTHER" id="PTHR31102">
    <property type="match status" value="1"/>
</dbReference>
<accession>A0AAZ3RK17</accession>
<reference evidence="9" key="1">
    <citation type="journal article" date="2018" name="PLoS ONE">
        <title>Chinook salmon (Oncorhynchus tshawytscha) genome and transcriptome.</title>
        <authorList>
            <person name="Christensen K.A."/>
            <person name="Leong J.S."/>
            <person name="Sakhrani D."/>
            <person name="Biagi C.A."/>
            <person name="Minkley D.R."/>
            <person name="Withler R.E."/>
            <person name="Rondeau E.B."/>
            <person name="Koop B.F."/>
            <person name="Devlin R.H."/>
        </authorList>
    </citation>
    <scope>NUCLEOTIDE SEQUENCE [LARGE SCALE GENOMIC DNA]</scope>
</reference>
<feature type="transmembrane region" description="Helical" evidence="6">
    <location>
        <begin position="241"/>
        <end position="260"/>
    </location>
</feature>
<protein>
    <recommendedName>
        <fullName evidence="7">Cation/H+ exchanger transmembrane domain-containing protein</fullName>
    </recommendedName>
</protein>
<evidence type="ECO:0000259" key="7">
    <source>
        <dbReference type="Pfam" id="PF00999"/>
    </source>
</evidence>
<keyword evidence="4 6" id="KW-1133">Transmembrane helix</keyword>
<dbReference type="GO" id="GO:0016020">
    <property type="term" value="C:membrane"/>
    <property type="evidence" value="ECO:0007669"/>
    <property type="project" value="UniProtKB-SubCell"/>
</dbReference>
<gene>
    <name evidence="8" type="primary">LOC112240623</name>
</gene>
<feature type="transmembrane region" description="Helical" evidence="6">
    <location>
        <begin position="300"/>
        <end position="326"/>
    </location>
</feature>
<keyword evidence="9" id="KW-1185">Reference proteome</keyword>
<dbReference type="Ensembl" id="ENSOTST00005179716.1">
    <property type="protein sequence ID" value="ENSOTSP00005140620.1"/>
    <property type="gene ID" value="ENSOTSG00005065978.1"/>
</dbReference>
<feature type="transmembrane region" description="Helical" evidence="6">
    <location>
        <begin position="333"/>
        <end position="353"/>
    </location>
</feature>
<evidence type="ECO:0000256" key="3">
    <source>
        <dbReference type="ARBA" id="ARBA00022692"/>
    </source>
</evidence>
<feature type="domain" description="Cation/H+ exchanger transmembrane" evidence="7">
    <location>
        <begin position="30"/>
        <end position="387"/>
    </location>
</feature>
<dbReference type="GeneTree" id="ENSGT00390000013285"/>
<dbReference type="Proteomes" id="UP000694402">
    <property type="component" value="Unassembled WGS sequence"/>
</dbReference>
<evidence type="ECO:0000256" key="1">
    <source>
        <dbReference type="ARBA" id="ARBA00004141"/>
    </source>
</evidence>
<feature type="transmembrane region" description="Helical" evidence="6">
    <location>
        <begin position="267"/>
        <end position="288"/>
    </location>
</feature>
<dbReference type="InterPro" id="IPR006153">
    <property type="entry name" value="Cation/H_exchanger_TM"/>
</dbReference>
<evidence type="ECO:0000256" key="2">
    <source>
        <dbReference type="ARBA" id="ARBA00007367"/>
    </source>
</evidence>
<organism evidence="8 9">
    <name type="scientific">Oncorhynchus tshawytscha</name>
    <name type="common">Chinook salmon</name>
    <name type="synonym">Salmo tshawytscha</name>
    <dbReference type="NCBI Taxonomy" id="74940"/>
    <lineage>
        <taxon>Eukaryota</taxon>
        <taxon>Metazoa</taxon>
        <taxon>Chordata</taxon>
        <taxon>Craniata</taxon>
        <taxon>Vertebrata</taxon>
        <taxon>Euteleostomi</taxon>
        <taxon>Actinopterygii</taxon>
        <taxon>Neopterygii</taxon>
        <taxon>Teleostei</taxon>
        <taxon>Protacanthopterygii</taxon>
        <taxon>Salmoniformes</taxon>
        <taxon>Salmonidae</taxon>
        <taxon>Salmoninae</taxon>
        <taxon>Oncorhynchus</taxon>
    </lineage>
</organism>
<dbReference type="Pfam" id="PF00999">
    <property type="entry name" value="Na_H_Exchanger"/>
    <property type="match status" value="1"/>
</dbReference>
<name>A0AAZ3RK17_ONCTS</name>
<feature type="transmembrane region" description="Helical" evidence="6">
    <location>
        <begin position="188"/>
        <end position="206"/>
    </location>
</feature>
<reference evidence="8" key="3">
    <citation type="submission" date="2025-09" db="UniProtKB">
        <authorList>
            <consortium name="Ensembl"/>
        </authorList>
    </citation>
    <scope>IDENTIFICATION</scope>
</reference>
<keyword evidence="5 6" id="KW-0472">Membrane</keyword>
<feature type="transmembrane region" description="Helical" evidence="6">
    <location>
        <begin position="150"/>
        <end position="176"/>
    </location>
</feature>
<sequence>ECYPGGNLFGIIILFLCAVCGGKLVRLIQLPTLPPFPPLLGMLLAGLVLRSPQTQAVHIEQTWSAALRNIALAIILTRAGLGLNPSALHRLKAVCVRLCYIAVMSHFLMGLPWVWGFILGFVLSAVSPAVVVPSMLLLQKDGYGVEKGIPTLLMAAGSFDDILAITGFTTCLGVAFASGSSWYNLGRGVLEVGGGTIIGIILGFFLRFFPSRDQEDVVLRRSAMLLGLSVFAVFGSRVAGFPGAGGLCTLVMAFLAALGWGAEKGPVAAVVGNFWDIFQPLLFGLIGAEITVSTLNPNTVGLGLVCISAGLLVRVLVTLSVVLFAGFTLREKLFIALAWIPKATVQAAIGSTALDMARVEGDEVLVKYGLDVLTVAVLAILTTAPIGALGIGLAGPRLLTRHPEGTHVDRKEGECTHTQV</sequence>
<comment type="similarity">
    <text evidence="2">Belongs to the monovalent cation:proton antiporter 1 (CPA1) transporter (TC 2.A.36) family.</text>
</comment>
<dbReference type="InterPro" id="IPR051843">
    <property type="entry name" value="CPA1_transporter"/>
</dbReference>
<proteinExistence type="inferred from homology"/>
<dbReference type="AlphaFoldDB" id="A0AAZ3RK17"/>
<comment type="subcellular location">
    <subcellularLocation>
        <location evidence="1">Membrane</location>
        <topology evidence="1">Multi-pass membrane protein</topology>
    </subcellularLocation>
</comment>
<reference evidence="8" key="2">
    <citation type="submission" date="2025-08" db="UniProtKB">
        <authorList>
            <consortium name="Ensembl"/>
        </authorList>
    </citation>
    <scope>IDENTIFICATION</scope>
</reference>
<feature type="transmembrane region" description="Helical" evidence="6">
    <location>
        <begin position="6"/>
        <end position="25"/>
    </location>
</feature>
<evidence type="ECO:0000313" key="9">
    <source>
        <dbReference type="Proteomes" id="UP000694402"/>
    </source>
</evidence>
<feature type="transmembrane region" description="Helical" evidence="6">
    <location>
        <begin position="373"/>
        <end position="394"/>
    </location>
</feature>